<feature type="region of interest" description="Disordered" evidence="8">
    <location>
        <begin position="182"/>
        <end position="272"/>
    </location>
</feature>
<dbReference type="Pfam" id="PF03371">
    <property type="entry name" value="PRP38"/>
    <property type="match status" value="1"/>
</dbReference>
<evidence type="ECO:0000256" key="5">
    <source>
        <dbReference type="ARBA" id="ARBA00023187"/>
    </source>
</evidence>
<dbReference type="Proteomes" id="UP000825002">
    <property type="component" value="Unassembled WGS sequence"/>
</dbReference>
<accession>A0ABQ7S5L1</accession>
<evidence type="ECO:0000313" key="10">
    <source>
        <dbReference type="Proteomes" id="UP000825002"/>
    </source>
</evidence>
<evidence type="ECO:0000256" key="1">
    <source>
        <dbReference type="ARBA" id="ARBA00004123"/>
    </source>
</evidence>
<evidence type="ECO:0000256" key="7">
    <source>
        <dbReference type="RuleBase" id="RU367025"/>
    </source>
</evidence>
<comment type="subcellular location">
    <subcellularLocation>
        <location evidence="1 7">Nucleus</location>
    </subcellularLocation>
</comment>
<evidence type="ECO:0000256" key="6">
    <source>
        <dbReference type="ARBA" id="ARBA00023242"/>
    </source>
</evidence>
<sequence length="272" mass="31862">MANRTVAHASTIHGTNPQFLIEKIIRYRIYESKYWREDCFALSADILVDRAVDLHFIGGVYGGNIKPTPFLCLTLKLLQIQPTTDIILEYMAQEDFKYLRALGAFYFRLTAKSVEIYTELEKLLTDSRKLRRMNKMGNFELTYMDEFIDSLMHEERVCDVILPRISERRLLERKGDLQPRISEVEDVHTSKSSSDKRSHYDSYRDTSRSHQSHRSHHSRHRPASSNHHRHYSSSWHGDDSGPKSSKRKKTLDEEIEDENRLRAKLGLKPLKP</sequence>
<dbReference type="PANTHER" id="PTHR23142">
    <property type="entry name" value="PRE-MRNA-SPLICING FACTOR 38A-RELATED"/>
    <property type="match status" value="1"/>
</dbReference>
<gene>
    <name evidence="9" type="primary">Prp38</name>
    <name evidence="9" type="ORF">GZH46_02789</name>
</gene>
<feature type="non-terminal residue" evidence="9">
    <location>
        <position position="1"/>
    </location>
</feature>
<dbReference type="EMBL" id="JAIFTH010001079">
    <property type="protein sequence ID" value="KAG9508709.1"/>
    <property type="molecule type" value="Genomic_DNA"/>
</dbReference>
<evidence type="ECO:0000313" key="9">
    <source>
        <dbReference type="EMBL" id="KAG9508709.1"/>
    </source>
</evidence>
<comment type="caution">
    <text evidence="9">The sequence shown here is derived from an EMBL/GenBank/DDBJ whole genome shotgun (WGS) entry which is preliminary data.</text>
</comment>
<keyword evidence="3 7" id="KW-0507">mRNA processing</keyword>
<keyword evidence="6 7" id="KW-0539">Nucleus</keyword>
<keyword evidence="5 7" id="KW-0508">mRNA splicing</keyword>
<keyword evidence="4 7" id="KW-0747">Spliceosome</keyword>
<comment type="function">
    <text evidence="7">Required for pre-mRNA splicing.</text>
</comment>
<feature type="compositionally biased region" description="Basic and acidic residues" evidence="8">
    <location>
        <begin position="182"/>
        <end position="208"/>
    </location>
</feature>
<dbReference type="InterPro" id="IPR005037">
    <property type="entry name" value="PRP38"/>
</dbReference>
<protein>
    <recommendedName>
        <fullName evidence="7">Pre-mRNA-splicing factor 38</fullName>
    </recommendedName>
</protein>
<evidence type="ECO:0000256" key="4">
    <source>
        <dbReference type="ARBA" id="ARBA00022728"/>
    </source>
</evidence>
<comment type="similarity">
    <text evidence="2 7">Belongs to the PRP38 family.</text>
</comment>
<proteinExistence type="inferred from homology"/>
<organism evidence="9 10">
    <name type="scientific">Fragariocoptes setiger</name>
    <dbReference type="NCBI Taxonomy" id="1670756"/>
    <lineage>
        <taxon>Eukaryota</taxon>
        <taxon>Metazoa</taxon>
        <taxon>Ecdysozoa</taxon>
        <taxon>Arthropoda</taxon>
        <taxon>Chelicerata</taxon>
        <taxon>Arachnida</taxon>
        <taxon>Acari</taxon>
        <taxon>Acariformes</taxon>
        <taxon>Trombidiformes</taxon>
        <taxon>Prostigmata</taxon>
        <taxon>Eupodina</taxon>
        <taxon>Eriophyoidea</taxon>
        <taxon>Phytoptidae</taxon>
        <taxon>Fragariocoptes</taxon>
    </lineage>
</organism>
<evidence type="ECO:0000256" key="2">
    <source>
        <dbReference type="ARBA" id="ARBA00006164"/>
    </source>
</evidence>
<feature type="compositionally biased region" description="Basic residues" evidence="8">
    <location>
        <begin position="210"/>
        <end position="231"/>
    </location>
</feature>
<evidence type="ECO:0000256" key="3">
    <source>
        <dbReference type="ARBA" id="ARBA00022664"/>
    </source>
</evidence>
<evidence type="ECO:0000256" key="8">
    <source>
        <dbReference type="SAM" id="MobiDB-lite"/>
    </source>
</evidence>
<keyword evidence="10" id="KW-1185">Reference proteome</keyword>
<reference evidence="9 10" key="1">
    <citation type="submission" date="2020-10" db="EMBL/GenBank/DDBJ databases">
        <authorList>
            <person name="Klimov P.B."/>
            <person name="Dyachkov S.M."/>
            <person name="Chetverikov P.E."/>
        </authorList>
    </citation>
    <scope>NUCLEOTIDE SEQUENCE [LARGE SCALE GENOMIC DNA]</scope>
    <source>
        <strain evidence="9">BMOC 18-1129-001#AD2665</strain>
        <tissue evidence="9">Entire mites</tissue>
    </source>
</reference>
<feature type="compositionally biased region" description="Basic residues" evidence="8">
    <location>
        <begin position="262"/>
        <end position="272"/>
    </location>
</feature>
<name>A0ABQ7S5L1_9ACAR</name>